<dbReference type="InterPro" id="IPR025154">
    <property type="entry name" value="Put_metallopeptidase_dom"/>
</dbReference>
<feature type="domain" description="VWA-like" evidence="1">
    <location>
        <begin position="338"/>
        <end position="471"/>
    </location>
</feature>
<dbReference type="SUPFAM" id="SSF53300">
    <property type="entry name" value="vWA-like"/>
    <property type="match status" value="1"/>
</dbReference>
<dbReference type="PANTHER" id="PTHR38730">
    <property type="entry name" value="SLL7028 PROTEIN"/>
    <property type="match status" value="1"/>
</dbReference>
<dbReference type="KEGG" id="vg:26523185"/>
<dbReference type="Pfam" id="PF13203">
    <property type="entry name" value="DUF2201_N"/>
    <property type="match status" value="1"/>
</dbReference>
<evidence type="ECO:0000313" key="3">
    <source>
        <dbReference type="EMBL" id="ALM02606.1"/>
    </source>
</evidence>
<dbReference type="OrthoDB" id="3106at10239"/>
<accession>A0A0S1S1W8</accession>
<organism evidence="3 4">
    <name type="scientific">Klebsiella phage vB_KpnM_KB57</name>
    <dbReference type="NCBI Taxonomy" id="1719140"/>
    <lineage>
        <taxon>Viruses</taxon>
        <taxon>Duplodnaviria</taxon>
        <taxon>Heunggongvirae</taxon>
        <taxon>Uroviricota</taxon>
        <taxon>Caudoviricetes</taxon>
        <taxon>Vequintavirinae</taxon>
        <taxon>Mydovirus</taxon>
        <taxon>Mydovirus KB57</taxon>
    </lineage>
</organism>
<protein>
    <submittedName>
        <fullName evidence="3">Putative metallopeptidase domain protein</fullName>
    </submittedName>
</protein>
<name>A0A0S1S1W8_9CAUD</name>
<feature type="domain" description="Putative metallopeptidase" evidence="2">
    <location>
        <begin position="102"/>
        <end position="300"/>
    </location>
</feature>
<evidence type="ECO:0000259" key="1">
    <source>
        <dbReference type="Pfam" id="PF09967"/>
    </source>
</evidence>
<dbReference type="InterPro" id="IPR036465">
    <property type="entry name" value="vWFA_dom_sf"/>
</dbReference>
<dbReference type="EMBL" id="KT934943">
    <property type="protein sequence ID" value="ALM02606.1"/>
    <property type="molecule type" value="Genomic_DNA"/>
</dbReference>
<reference evidence="3 4" key="1">
    <citation type="submission" date="2015-10" db="EMBL/GenBank/DDBJ databases">
        <title>Complete genome sequence of Klebsiella pneumoniae bacteriophage vB_KpnM_KB57.</title>
        <authorList>
            <person name="Volozhantsev N.V."/>
            <person name="Popova A.V."/>
            <person name="Krasilnikova V.M."/>
            <person name="Bogun A.G."/>
        </authorList>
    </citation>
    <scope>NUCLEOTIDE SEQUENCE [LARGE SCALE GENOMIC DNA]</scope>
</reference>
<dbReference type="Pfam" id="PF09967">
    <property type="entry name" value="DUF2201"/>
    <property type="match status" value="1"/>
</dbReference>
<sequence length="475" mass="54705">MYTDEKESIMELADEALKKVQSARIALLTNRPFYGTLLSGMPLIVDCAWLPTAATDHRNLYFNPEFIMGMPVDRKKKVFARIDKHPMMTQQQKDEYKEYVDVFYRQKTMKEIVFILMHEVRHVTNDHMSRGKTFDRRRFNIAADHYINTDLVKELGQKAESLKWFTHRQVFDKSKEFGFLAYCYCDYQYEGKTAEEIYALLPGEAGDSKGKPLGAHIGDYDKDLDILGYTDPHPQKSPDQEDEDMSWSEDMIDAAMKAAGGEGPKEARELIAQKGKPKINYLQIIKQRMISRVKSDRTYRVLGRRSGGMTKVLRDHGALTKKQFMVMPGRKRTETVDIVIGFDVSGSISRQTMTRIFNEIIALSTLYQCFRITLFCWSTQVGNVNVYTQDNIKEILDYRVTSTGGTTAACAFEYIDEFIPKAKEVIIFTDGYIEDLRHRGSSWGRKYNTLWVICGGRKGWLAPFGKAVDLDEHFK</sequence>
<dbReference type="InterPro" id="IPR018698">
    <property type="entry name" value="VWA-like_dom"/>
</dbReference>
<gene>
    <name evidence="3" type="ORF">KB57_219</name>
</gene>
<keyword evidence="4" id="KW-1185">Reference proteome</keyword>
<evidence type="ECO:0000313" key="4">
    <source>
        <dbReference type="Proteomes" id="UP000203990"/>
    </source>
</evidence>
<proteinExistence type="predicted"/>
<dbReference type="RefSeq" id="YP_009187832.1">
    <property type="nucleotide sequence ID" value="NC_028659.1"/>
</dbReference>
<evidence type="ECO:0000259" key="2">
    <source>
        <dbReference type="Pfam" id="PF13203"/>
    </source>
</evidence>
<dbReference type="GeneID" id="26523185"/>
<dbReference type="PANTHER" id="PTHR38730:SF1">
    <property type="entry name" value="SLL7028 PROTEIN"/>
    <property type="match status" value="1"/>
</dbReference>
<dbReference type="Proteomes" id="UP000203990">
    <property type="component" value="Segment"/>
</dbReference>